<evidence type="ECO:0000313" key="3">
    <source>
        <dbReference type="Proteomes" id="UP000034290"/>
    </source>
</evidence>
<feature type="region of interest" description="Disordered" evidence="1">
    <location>
        <begin position="152"/>
        <end position="182"/>
    </location>
</feature>
<gene>
    <name evidence="2" type="ORF">UY81_C0076G0001</name>
</gene>
<sequence>MSDEIFFDGIRYISASDASRESGFTQDHVARLCREGKITGKQIGKNWYLSLPSFQKFVLTQAHAHFTPSDEIVFNDVRYISATAAGREAGLTRDHVARLCREEKILGKHVGKNWYVSLPSFQAFILTQAHAHFSRSEELSRQRTSEYRAVNAESVASGKQISPAPPRTNASSVSPAPKHRPIGTNLSAANFKNSSLAPHLWRDVSPLNRAQVERHAVSPALELLHKLTAIAVALSLTLGTYTLVDKDFARFAKETMRNTALAVSDPERILAFGISAKNQLAAVALDPAGTFMNAMSRLARSFNEGVDDVIYAVAFSGSLREAPAGLFDSGTRGTVAVGIGSYTAQSGASASSAAFAENTGTAAETNTRPSQNTAGAAGTTIINNPVVERIIQTDRIVAQGGISEEILNRKLEQLNNKLS</sequence>
<evidence type="ECO:0008006" key="4">
    <source>
        <dbReference type="Google" id="ProtNLM"/>
    </source>
</evidence>
<protein>
    <recommendedName>
        <fullName evidence="4">Helix-turn-helix domain-containing protein</fullName>
    </recommendedName>
</protein>
<evidence type="ECO:0000256" key="1">
    <source>
        <dbReference type="SAM" id="MobiDB-lite"/>
    </source>
</evidence>
<name>A0A0G1XSU3_9BACT</name>
<accession>A0A0G1XSU3</accession>
<organism evidence="2 3">
    <name type="scientific">Candidatus Giovannonibacteria bacterium GW2011_GWA2_53_7</name>
    <dbReference type="NCBI Taxonomy" id="1618650"/>
    <lineage>
        <taxon>Bacteria</taxon>
        <taxon>Candidatus Giovannoniibacteriota</taxon>
    </lineage>
</organism>
<evidence type="ECO:0000313" key="2">
    <source>
        <dbReference type="EMBL" id="KKW34303.1"/>
    </source>
</evidence>
<proteinExistence type="predicted"/>
<feature type="non-terminal residue" evidence="2">
    <location>
        <position position="419"/>
    </location>
</feature>
<reference evidence="2 3" key="1">
    <citation type="journal article" date="2015" name="Nature">
        <title>rRNA introns, odd ribosomes, and small enigmatic genomes across a large radiation of phyla.</title>
        <authorList>
            <person name="Brown C.T."/>
            <person name="Hug L.A."/>
            <person name="Thomas B.C."/>
            <person name="Sharon I."/>
            <person name="Castelle C.J."/>
            <person name="Singh A."/>
            <person name="Wilkins M.J."/>
            <person name="Williams K.H."/>
            <person name="Banfield J.F."/>
        </authorList>
    </citation>
    <scope>NUCLEOTIDE SEQUENCE [LARGE SCALE GENOMIC DNA]</scope>
</reference>
<comment type="caution">
    <text evidence="2">The sequence shown here is derived from an EMBL/GenBank/DDBJ whole genome shotgun (WGS) entry which is preliminary data.</text>
</comment>
<dbReference type="AlphaFoldDB" id="A0A0G1XSU3"/>
<dbReference type="EMBL" id="LCRM01000076">
    <property type="protein sequence ID" value="KKW34303.1"/>
    <property type="molecule type" value="Genomic_DNA"/>
</dbReference>
<dbReference type="Proteomes" id="UP000034290">
    <property type="component" value="Unassembled WGS sequence"/>
</dbReference>